<sequence length="731" mass="81995">MINFASTVILSFVSNLPSVNPIQQSLIGHNSSRRGVHITLIGWRWDVIGRYLVVLVFFLLGAFAKIAYHNTQWLRNQVPESCVLILLGSFVGLILHLTDIPGNTYIPQFTPEKFFYFYLPPIILESAFELFDKTFFKNIGTIMLLAVVRLKDSMNYCSDNFTFYLQGTIINIIGIGISIYVCSNCGLYLPFRLSFIECLTFSTLISAVDPVAVIAIFQEVNVDKALYFLVFGESLLNDAVVVTMYNTMTNFAAATDIQVKHVFLAILSFITVSVIEPLVVMLCAYLSYFTAELLHFSGIICLTCCGLIQAAYARHNISSKSNITIKYFVKTLSSISEVIIFLFLGMVLIRDIHTWNFSFVISVLIFCIIYRFASIYLLTYVCNNFSNRLRSITRQEQFIMAYGGLRGAIAFALAIMLDPRDLPSADLFVTATLTVIIFTVFVQGSTTKPIVQLLGLQMLTDADPKLFNELHLKVIETTMNGLDDIIGQSGAGNFIAKSLYNVNKSARRFLIKDYTNRWTTVRQTVDMIELNQLKSVFTMVKSIPDKHSAGDLISSERYVNSLGRKMPNKKYPKAPKAISFNSVSPRNQNSNNSNHVNFSKLHSNLKGDSSSKHHFNVKALRNIDPRTVNKTNGVSPFADYHGKITYVKPKEFILAKQSRGQQLESQPNEADKSSGASLKILKTRFSSDSNISCFRETLNETFGHKVYPELNTSSKESSDTSEEITSSKGSN</sequence>
<evidence type="ECO:0000256" key="8">
    <source>
        <dbReference type="ARBA" id="ARBA00023201"/>
    </source>
</evidence>
<evidence type="ECO:0000256" key="11">
    <source>
        <dbReference type="SAM" id="Phobius"/>
    </source>
</evidence>
<comment type="similarity">
    <text evidence="9">Belongs to the monovalent cation:proton antiporter 1 (CPA1) transporter (TC 2.A.36) family.</text>
</comment>
<evidence type="ECO:0000256" key="4">
    <source>
        <dbReference type="ARBA" id="ARBA00022989"/>
    </source>
</evidence>
<dbReference type="PANTHER" id="PTHR10110">
    <property type="entry name" value="SODIUM/HYDROGEN EXCHANGER"/>
    <property type="match status" value="1"/>
</dbReference>
<feature type="transmembrane region" description="Helical" evidence="11">
    <location>
        <begin position="327"/>
        <end position="349"/>
    </location>
</feature>
<evidence type="ECO:0000256" key="1">
    <source>
        <dbReference type="ARBA" id="ARBA00004141"/>
    </source>
</evidence>
<keyword evidence="4 11" id="KW-1133">Transmembrane helix</keyword>
<feature type="transmembrane region" description="Helical" evidence="11">
    <location>
        <begin position="80"/>
        <end position="98"/>
    </location>
</feature>
<evidence type="ECO:0000313" key="13">
    <source>
        <dbReference type="EnsemblMetazoa" id="tetur19g03050.1"/>
    </source>
</evidence>
<dbReference type="NCBIfam" id="TIGR00840">
    <property type="entry name" value="b_cpa1"/>
    <property type="match status" value="1"/>
</dbReference>
<keyword evidence="14" id="KW-1185">Reference proteome</keyword>
<dbReference type="PRINTS" id="PR01084">
    <property type="entry name" value="NAHEXCHNGR"/>
</dbReference>
<dbReference type="Pfam" id="PF00999">
    <property type="entry name" value="Na_H_Exchanger"/>
    <property type="match status" value="1"/>
</dbReference>
<feature type="transmembrane region" description="Helical" evidence="11">
    <location>
        <begin position="355"/>
        <end position="378"/>
    </location>
</feature>
<dbReference type="Proteomes" id="UP000015104">
    <property type="component" value="Unassembled WGS sequence"/>
</dbReference>
<feature type="region of interest" description="Disordered" evidence="10">
    <location>
        <begin position="564"/>
        <end position="611"/>
    </location>
</feature>
<dbReference type="InterPro" id="IPR004709">
    <property type="entry name" value="NaH_exchanger"/>
</dbReference>
<dbReference type="GO" id="GO:0015386">
    <property type="term" value="F:potassium:proton antiporter activity"/>
    <property type="evidence" value="ECO:0007669"/>
    <property type="project" value="TreeGrafter"/>
</dbReference>
<keyword evidence="7 11" id="KW-0472">Membrane</keyword>
<name>T1KSG4_TETUR</name>
<dbReference type="GO" id="GO:0051453">
    <property type="term" value="P:regulation of intracellular pH"/>
    <property type="evidence" value="ECO:0007669"/>
    <property type="project" value="TreeGrafter"/>
</dbReference>
<feature type="domain" description="Cation/H+ exchanger transmembrane" evidence="12">
    <location>
        <begin position="273"/>
        <end position="452"/>
    </location>
</feature>
<dbReference type="GO" id="GO:0015385">
    <property type="term" value="F:sodium:proton antiporter activity"/>
    <property type="evidence" value="ECO:0007669"/>
    <property type="project" value="InterPro"/>
</dbReference>
<keyword evidence="5" id="KW-0915">Sodium</keyword>
<proteinExistence type="inferred from homology"/>
<evidence type="ECO:0000256" key="10">
    <source>
        <dbReference type="SAM" id="MobiDB-lite"/>
    </source>
</evidence>
<reference evidence="13" key="2">
    <citation type="submission" date="2015-06" db="UniProtKB">
        <authorList>
            <consortium name="EnsemblMetazoa"/>
        </authorList>
    </citation>
    <scope>IDENTIFICATION</scope>
</reference>
<feature type="transmembrane region" description="Helical" evidence="11">
    <location>
        <begin position="48"/>
        <end position="68"/>
    </location>
</feature>
<dbReference type="HOGENOM" id="CLU_1697771_0_0_1"/>
<dbReference type="InterPro" id="IPR006153">
    <property type="entry name" value="Cation/H_exchanger_TM"/>
</dbReference>
<feature type="transmembrane region" description="Helical" evidence="11">
    <location>
        <begin position="262"/>
        <end position="288"/>
    </location>
</feature>
<keyword evidence="8 9" id="KW-0739">Sodium transport</keyword>
<protein>
    <recommendedName>
        <fullName evidence="9">Sodium/hydrogen exchanger</fullName>
    </recommendedName>
</protein>
<feature type="region of interest" description="Disordered" evidence="10">
    <location>
        <begin position="705"/>
        <end position="731"/>
    </location>
</feature>
<keyword evidence="3 9" id="KW-0812">Transmembrane</keyword>
<dbReference type="Gene3D" id="6.10.140.1330">
    <property type="match status" value="1"/>
</dbReference>
<feature type="transmembrane region" description="Helical" evidence="11">
    <location>
        <begin position="399"/>
        <end position="417"/>
    </location>
</feature>
<reference evidence="14" key="1">
    <citation type="submission" date="2011-08" db="EMBL/GenBank/DDBJ databases">
        <authorList>
            <person name="Rombauts S."/>
        </authorList>
    </citation>
    <scope>NUCLEOTIDE SEQUENCE</scope>
    <source>
        <strain evidence="14">London</strain>
    </source>
</reference>
<organism evidence="13 14">
    <name type="scientific">Tetranychus urticae</name>
    <name type="common">Two-spotted spider mite</name>
    <dbReference type="NCBI Taxonomy" id="32264"/>
    <lineage>
        <taxon>Eukaryota</taxon>
        <taxon>Metazoa</taxon>
        <taxon>Ecdysozoa</taxon>
        <taxon>Arthropoda</taxon>
        <taxon>Chelicerata</taxon>
        <taxon>Arachnida</taxon>
        <taxon>Acari</taxon>
        <taxon>Acariformes</taxon>
        <taxon>Trombidiformes</taxon>
        <taxon>Prostigmata</taxon>
        <taxon>Eleutherengona</taxon>
        <taxon>Raphignathae</taxon>
        <taxon>Tetranychoidea</taxon>
        <taxon>Tetranychidae</taxon>
        <taxon>Tetranychus</taxon>
    </lineage>
</organism>
<evidence type="ECO:0000256" key="7">
    <source>
        <dbReference type="ARBA" id="ARBA00023136"/>
    </source>
</evidence>
<accession>T1KSG4</accession>
<feature type="transmembrane region" description="Helical" evidence="11">
    <location>
        <begin position="224"/>
        <end position="242"/>
    </location>
</feature>
<dbReference type="AlphaFoldDB" id="T1KSG4"/>
<evidence type="ECO:0000256" key="9">
    <source>
        <dbReference type="RuleBase" id="RU003722"/>
    </source>
</evidence>
<feature type="compositionally biased region" description="Low complexity" evidence="10">
    <location>
        <begin position="581"/>
        <end position="599"/>
    </location>
</feature>
<feature type="transmembrane region" description="Helical" evidence="11">
    <location>
        <begin position="423"/>
        <end position="442"/>
    </location>
</feature>
<evidence type="ECO:0000256" key="2">
    <source>
        <dbReference type="ARBA" id="ARBA00022448"/>
    </source>
</evidence>
<dbReference type="STRING" id="32264.T1KSG4"/>
<evidence type="ECO:0000256" key="5">
    <source>
        <dbReference type="ARBA" id="ARBA00023053"/>
    </source>
</evidence>
<evidence type="ECO:0000259" key="12">
    <source>
        <dbReference type="Pfam" id="PF00999"/>
    </source>
</evidence>
<evidence type="ECO:0000313" key="14">
    <source>
        <dbReference type="Proteomes" id="UP000015104"/>
    </source>
</evidence>
<dbReference type="GO" id="GO:0098719">
    <property type="term" value="P:sodium ion import across plasma membrane"/>
    <property type="evidence" value="ECO:0007669"/>
    <property type="project" value="TreeGrafter"/>
</dbReference>
<feature type="transmembrane region" description="Helical" evidence="11">
    <location>
        <begin position="195"/>
        <end position="218"/>
    </location>
</feature>
<evidence type="ECO:0000256" key="6">
    <source>
        <dbReference type="ARBA" id="ARBA00023065"/>
    </source>
</evidence>
<dbReference type="eggNOG" id="KOG1966">
    <property type="taxonomic scope" value="Eukaryota"/>
</dbReference>
<dbReference type="InterPro" id="IPR018422">
    <property type="entry name" value="Cation/H_exchanger_CPA1"/>
</dbReference>
<keyword evidence="9" id="KW-0050">Antiport</keyword>
<dbReference type="EnsemblMetazoa" id="tetur19g03050.1">
    <property type="protein sequence ID" value="tetur19g03050.1"/>
    <property type="gene ID" value="tetur19g03050"/>
</dbReference>
<keyword evidence="6 9" id="KW-0406">Ion transport</keyword>
<keyword evidence="2 9" id="KW-0813">Transport</keyword>
<dbReference type="PANTHER" id="PTHR10110:SF126">
    <property type="entry name" value="NA(+)_H(+) EXCHANGER PROTEIN 7"/>
    <property type="match status" value="1"/>
</dbReference>
<feature type="transmembrane region" description="Helical" evidence="11">
    <location>
        <begin position="163"/>
        <end position="183"/>
    </location>
</feature>
<comment type="subcellular location">
    <subcellularLocation>
        <location evidence="1">Membrane</location>
        <topology evidence="1">Multi-pass membrane protein</topology>
    </subcellularLocation>
</comment>
<dbReference type="GO" id="GO:0005886">
    <property type="term" value="C:plasma membrane"/>
    <property type="evidence" value="ECO:0007669"/>
    <property type="project" value="TreeGrafter"/>
</dbReference>
<evidence type="ECO:0000256" key="3">
    <source>
        <dbReference type="ARBA" id="ARBA00022692"/>
    </source>
</evidence>
<feature type="transmembrane region" description="Helical" evidence="11">
    <location>
        <begin position="294"/>
        <end position="315"/>
    </location>
</feature>
<dbReference type="EMBL" id="CAEY01000425">
    <property type="status" value="NOT_ANNOTATED_CDS"/>
    <property type="molecule type" value="Genomic_DNA"/>
</dbReference>